<proteinExistence type="predicted"/>
<evidence type="ECO:0000256" key="2">
    <source>
        <dbReference type="SAM" id="Phobius"/>
    </source>
</evidence>
<feature type="non-terminal residue" evidence="3">
    <location>
        <position position="68"/>
    </location>
</feature>
<dbReference type="EMBL" id="KL198022">
    <property type="protein sequence ID" value="KDQ17828.1"/>
    <property type="molecule type" value="Genomic_DNA"/>
</dbReference>
<evidence type="ECO:0000256" key="1">
    <source>
        <dbReference type="SAM" id="MobiDB-lite"/>
    </source>
</evidence>
<dbReference type="HOGENOM" id="CLU_2849381_0_0_1"/>
<sequence>MTPHFAVGSVVSLVAAAGLVIPPMDSMDSMPRTAHHHSSPSDDKLAYPSPEASPMMGLPGLYARHFMD</sequence>
<keyword evidence="4" id="KW-1185">Reference proteome</keyword>
<gene>
    <name evidence="3" type="ORF">BOTBODRAFT_29137</name>
</gene>
<evidence type="ECO:0000313" key="4">
    <source>
        <dbReference type="Proteomes" id="UP000027195"/>
    </source>
</evidence>
<keyword evidence="2" id="KW-0472">Membrane</keyword>
<accession>A0A067MQ41</accession>
<dbReference type="AlphaFoldDB" id="A0A067MQ41"/>
<reference evidence="4" key="1">
    <citation type="journal article" date="2014" name="Proc. Natl. Acad. Sci. U.S.A.">
        <title>Extensive sampling of basidiomycete genomes demonstrates inadequacy of the white-rot/brown-rot paradigm for wood decay fungi.</title>
        <authorList>
            <person name="Riley R."/>
            <person name="Salamov A.A."/>
            <person name="Brown D.W."/>
            <person name="Nagy L.G."/>
            <person name="Floudas D."/>
            <person name="Held B.W."/>
            <person name="Levasseur A."/>
            <person name="Lombard V."/>
            <person name="Morin E."/>
            <person name="Otillar R."/>
            <person name="Lindquist E.A."/>
            <person name="Sun H."/>
            <person name="LaButti K.M."/>
            <person name="Schmutz J."/>
            <person name="Jabbour D."/>
            <person name="Luo H."/>
            <person name="Baker S.E."/>
            <person name="Pisabarro A.G."/>
            <person name="Walton J.D."/>
            <person name="Blanchette R.A."/>
            <person name="Henrissat B."/>
            <person name="Martin F."/>
            <person name="Cullen D."/>
            <person name="Hibbett D.S."/>
            <person name="Grigoriev I.V."/>
        </authorList>
    </citation>
    <scope>NUCLEOTIDE SEQUENCE [LARGE SCALE GENOMIC DNA]</scope>
    <source>
        <strain evidence="4">FD-172 SS1</strain>
    </source>
</reference>
<dbReference type="InParanoid" id="A0A067MQ41"/>
<name>A0A067MQ41_BOTB1</name>
<keyword evidence="2" id="KW-1133">Transmembrane helix</keyword>
<keyword evidence="2" id="KW-0812">Transmembrane</keyword>
<organism evidence="3 4">
    <name type="scientific">Botryobasidium botryosum (strain FD-172 SS1)</name>
    <dbReference type="NCBI Taxonomy" id="930990"/>
    <lineage>
        <taxon>Eukaryota</taxon>
        <taxon>Fungi</taxon>
        <taxon>Dikarya</taxon>
        <taxon>Basidiomycota</taxon>
        <taxon>Agaricomycotina</taxon>
        <taxon>Agaricomycetes</taxon>
        <taxon>Cantharellales</taxon>
        <taxon>Botryobasidiaceae</taxon>
        <taxon>Botryobasidium</taxon>
    </lineage>
</organism>
<evidence type="ECO:0000313" key="3">
    <source>
        <dbReference type="EMBL" id="KDQ17828.1"/>
    </source>
</evidence>
<feature type="region of interest" description="Disordered" evidence="1">
    <location>
        <begin position="26"/>
        <end position="68"/>
    </location>
</feature>
<protein>
    <submittedName>
        <fullName evidence="3">Uncharacterized protein</fullName>
    </submittedName>
</protein>
<feature type="transmembrane region" description="Helical" evidence="2">
    <location>
        <begin position="6"/>
        <end position="24"/>
    </location>
</feature>
<dbReference type="Proteomes" id="UP000027195">
    <property type="component" value="Unassembled WGS sequence"/>
</dbReference>